<dbReference type="OrthoDB" id="5860733at2759"/>
<evidence type="ECO:0000313" key="3">
    <source>
        <dbReference type="EMBL" id="VDO27384.1"/>
    </source>
</evidence>
<accession>A0A0N4W725</accession>
<evidence type="ECO:0000256" key="1">
    <source>
        <dbReference type="SAM" id="MobiDB-lite"/>
    </source>
</evidence>
<protein>
    <submittedName>
        <fullName evidence="5">Secreted protein</fullName>
    </submittedName>
</protein>
<reference evidence="5" key="1">
    <citation type="submission" date="2017-02" db="UniProtKB">
        <authorList>
            <consortium name="WormBaseParasite"/>
        </authorList>
    </citation>
    <scope>IDENTIFICATION</scope>
</reference>
<dbReference type="OMA" id="YLNTCYQ"/>
<dbReference type="Proteomes" id="UP000268014">
    <property type="component" value="Unassembled WGS sequence"/>
</dbReference>
<evidence type="ECO:0000313" key="4">
    <source>
        <dbReference type="Proteomes" id="UP000268014"/>
    </source>
</evidence>
<feature type="compositionally biased region" description="Low complexity" evidence="1">
    <location>
        <begin position="79"/>
        <end position="90"/>
    </location>
</feature>
<keyword evidence="2" id="KW-0812">Transmembrane</keyword>
<dbReference type="AlphaFoldDB" id="A0A0N4W725"/>
<dbReference type="WBParaSite" id="HPLM_0000590001-mRNA-1">
    <property type="protein sequence ID" value="HPLM_0000590001-mRNA-1"/>
    <property type="gene ID" value="HPLM_0000590001"/>
</dbReference>
<keyword evidence="4" id="KW-1185">Reference proteome</keyword>
<sequence>MHPTPNLKFVQFNAHLTLTLNYVAGTVIPESNMRFVLVTIIVALCIGISLSQMTFSDHWSKKSLPGPAFPRYKPRESESSSQQKPAQQQQFCQEEKVTDALAQLAQLGEAQNMLTSYLNTCYQSRPRV</sequence>
<dbReference type="EMBL" id="UZAF01016404">
    <property type="protein sequence ID" value="VDO27384.1"/>
    <property type="molecule type" value="Genomic_DNA"/>
</dbReference>
<organism evidence="5">
    <name type="scientific">Haemonchus placei</name>
    <name type="common">Barber's pole worm</name>
    <dbReference type="NCBI Taxonomy" id="6290"/>
    <lineage>
        <taxon>Eukaryota</taxon>
        <taxon>Metazoa</taxon>
        <taxon>Ecdysozoa</taxon>
        <taxon>Nematoda</taxon>
        <taxon>Chromadorea</taxon>
        <taxon>Rhabditida</taxon>
        <taxon>Rhabditina</taxon>
        <taxon>Rhabditomorpha</taxon>
        <taxon>Strongyloidea</taxon>
        <taxon>Trichostrongylidae</taxon>
        <taxon>Haemonchus</taxon>
    </lineage>
</organism>
<reference evidence="3 4" key="2">
    <citation type="submission" date="2018-11" db="EMBL/GenBank/DDBJ databases">
        <authorList>
            <consortium name="Pathogen Informatics"/>
        </authorList>
    </citation>
    <scope>NUCLEOTIDE SEQUENCE [LARGE SCALE GENOMIC DNA]</scope>
    <source>
        <strain evidence="3 4">MHpl1</strain>
    </source>
</reference>
<feature type="region of interest" description="Disordered" evidence="1">
    <location>
        <begin position="66"/>
        <end position="90"/>
    </location>
</feature>
<keyword evidence="2" id="KW-0472">Membrane</keyword>
<feature type="transmembrane region" description="Helical" evidence="2">
    <location>
        <begin position="35"/>
        <end position="55"/>
    </location>
</feature>
<name>A0A0N4W725_HAEPC</name>
<gene>
    <name evidence="3" type="ORF">HPLM_LOCUS5892</name>
</gene>
<keyword evidence="2" id="KW-1133">Transmembrane helix</keyword>
<evidence type="ECO:0000313" key="5">
    <source>
        <dbReference type="WBParaSite" id="HPLM_0000590001-mRNA-1"/>
    </source>
</evidence>
<proteinExistence type="predicted"/>
<evidence type="ECO:0000256" key="2">
    <source>
        <dbReference type="SAM" id="Phobius"/>
    </source>
</evidence>